<reference evidence="10" key="1">
    <citation type="submission" date="2015-07" db="EMBL/GenBank/DDBJ databases">
        <title>Complete Genome of Thermincola ferriacetica strain Z-0001T.</title>
        <authorList>
            <person name="Lusk B."/>
            <person name="Badalamenti J.P."/>
            <person name="Parameswaran P."/>
            <person name="Bond D.R."/>
            <person name="Torres C.I."/>
        </authorList>
    </citation>
    <scope>NUCLEOTIDE SEQUENCE [LARGE SCALE GENOMIC DNA]</scope>
    <source>
        <strain evidence="10">Z-0001</strain>
    </source>
</reference>
<dbReference type="SUPFAM" id="SSF54862">
    <property type="entry name" value="4Fe-4S ferredoxins"/>
    <property type="match status" value="1"/>
</dbReference>
<feature type="transmembrane region" description="Helical" evidence="7">
    <location>
        <begin position="225"/>
        <end position="244"/>
    </location>
</feature>
<dbReference type="InterPro" id="IPR052378">
    <property type="entry name" value="NosR_regulator"/>
</dbReference>
<keyword evidence="7" id="KW-0812">Transmembrane</keyword>
<protein>
    <submittedName>
        <fullName evidence="9">4Fe-4S ferredoxin</fullName>
    </submittedName>
</protein>
<dbReference type="PATRIC" id="fig|281456.6.peg.1890"/>
<keyword evidence="7" id="KW-1133">Transmembrane helix</keyword>
<evidence type="ECO:0000256" key="3">
    <source>
        <dbReference type="ARBA" id="ARBA00022723"/>
    </source>
</evidence>
<feature type="domain" description="4Fe-4S ferredoxin-type" evidence="8">
    <location>
        <begin position="271"/>
        <end position="300"/>
    </location>
</feature>
<keyword evidence="4" id="KW-0408">Iron</keyword>
<feature type="domain" description="4Fe-4S ferredoxin-type" evidence="8">
    <location>
        <begin position="242"/>
        <end position="270"/>
    </location>
</feature>
<evidence type="ECO:0000256" key="4">
    <source>
        <dbReference type="ARBA" id="ARBA00023004"/>
    </source>
</evidence>
<keyword evidence="2" id="KW-1003">Cell membrane</keyword>
<feature type="transmembrane region" description="Helical" evidence="7">
    <location>
        <begin position="308"/>
        <end position="327"/>
    </location>
</feature>
<gene>
    <name evidence="9" type="ORF">Tfer_1796</name>
</gene>
<dbReference type="PANTHER" id="PTHR30224">
    <property type="entry name" value="ELECTRON TRANSPORT PROTEIN"/>
    <property type="match status" value="1"/>
</dbReference>
<dbReference type="PANTHER" id="PTHR30224:SF4">
    <property type="entry name" value="ELECTRON TRANSPORT PROTEIN YCCM-RELATED"/>
    <property type="match status" value="1"/>
</dbReference>
<keyword evidence="10" id="KW-1185">Reference proteome</keyword>
<dbReference type="GO" id="GO:0051536">
    <property type="term" value="F:iron-sulfur cluster binding"/>
    <property type="evidence" value="ECO:0007669"/>
    <property type="project" value="UniProtKB-KW"/>
</dbReference>
<accession>A0A0L6W261</accession>
<keyword evidence="6 7" id="KW-0472">Membrane</keyword>
<dbReference type="RefSeq" id="WP_052218050.1">
    <property type="nucleotide sequence ID" value="NZ_LGTE01000011.1"/>
</dbReference>
<dbReference type="PROSITE" id="PS51379">
    <property type="entry name" value="4FE4S_FER_2"/>
    <property type="match status" value="2"/>
</dbReference>
<dbReference type="GO" id="GO:0005886">
    <property type="term" value="C:plasma membrane"/>
    <property type="evidence" value="ECO:0007669"/>
    <property type="project" value="UniProtKB-SubCell"/>
</dbReference>
<comment type="subcellular location">
    <subcellularLocation>
        <location evidence="1">Cell membrane</location>
    </subcellularLocation>
</comment>
<keyword evidence="5" id="KW-0411">Iron-sulfur</keyword>
<feature type="transmembrane region" description="Helical" evidence="7">
    <location>
        <begin position="71"/>
        <end position="90"/>
    </location>
</feature>
<dbReference type="PROSITE" id="PS00198">
    <property type="entry name" value="4FE4S_FER_1"/>
    <property type="match status" value="2"/>
</dbReference>
<dbReference type="EMBL" id="LGTE01000011">
    <property type="protein sequence ID" value="KNZ69551.1"/>
    <property type="molecule type" value="Genomic_DNA"/>
</dbReference>
<dbReference type="Gene3D" id="3.30.70.20">
    <property type="match status" value="1"/>
</dbReference>
<evidence type="ECO:0000256" key="5">
    <source>
        <dbReference type="ARBA" id="ARBA00023014"/>
    </source>
</evidence>
<evidence type="ECO:0000256" key="2">
    <source>
        <dbReference type="ARBA" id="ARBA00022475"/>
    </source>
</evidence>
<feature type="transmembrane region" description="Helical" evidence="7">
    <location>
        <begin position="96"/>
        <end position="114"/>
    </location>
</feature>
<dbReference type="GO" id="GO:0046872">
    <property type="term" value="F:metal ion binding"/>
    <property type="evidence" value="ECO:0007669"/>
    <property type="project" value="UniProtKB-KW"/>
</dbReference>
<sequence length="351" mass="39462">MNNQIIVSTEKTEKIRIRPAVLTKFVTNITFRAVCQFFIIGVMIYAGWNFYGFYEYLRGNGEILAPYRPPVVEAFLPFAAVVASKVMFVTGEIDSVHPAGLVIFIAILLTAWIFRRGFCSWICPIGTLSEYLGKLGQKVMGRNLMMPKWLDILLLVLKYVTLLVILKLLLFLPTTEAEIFMQTPFYKISDIKMLEFYLNIGLVGILVIIILMSLSFLFKTFWCRYLCPYGALLGIIGIFSPVVLKKNNNSCIKCNKCNQVCPNKVNIKEKNQIVISTECIGCTSCVSTCPQPDTLKFTAFGQLQVSPLVYSVGVLAVFFGVIVIGMLTGHWESSLDISDFKSLYQQMLGGF</sequence>
<organism evidence="9 10">
    <name type="scientific">Thermincola ferriacetica</name>
    <dbReference type="NCBI Taxonomy" id="281456"/>
    <lineage>
        <taxon>Bacteria</taxon>
        <taxon>Bacillati</taxon>
        <taxon>Bacillota</taxon>
        <taxon>Clostridia</taxon>
        <taxon>Eubacteriales</taxon>
        <taxon>Thermincolaceae</taxon>
        <taxon>Thermincola</taxon>
    </lineage>
</organism>
<feature type="transmembrane region" description="Helical" evidence="7">
    <location>
        <begin position="152"/>
        <end position="172"/>
    </location>
</feature>
<keyword evidence="3" id="KW-0479">Metal-binding</keyword>
<evidence type="ECO:0000256" key="1">
    <source>
        <dbReference type="ARBA" id="ARBA00004236"/>
    </source>
</evidence>
<dbReference type="InterPro" id="IPR017896">
    <property type="entry name" value="4Fe4S_Fe-S-bd"/>
</dbReference>
<feature type="transmembrane region" description="Helical" evidence="7">
    <location>
        <begin position="196"/>
        <end position="218"/>
    </location>
</feature>
<dbReference type="Pfam" id="PF12801">
    <property type="entry name" value="Fer4_5"/>
    <property type="match status" value="2"/>
</dbReference>
<comment type="caution">
    <text evidence="9">The sequence shown here is derived from an EMBL/GenBank/DDBJ whole genome shotgun (WGS) entry which is preliminary data.</text>
</comment>
<dbReference type="InterPro" id="IPR017900">
    <property type="entry name" value="4Fe4S_Fe_S_CS"/>
</dbReference>
<evidence type="ECO:0000256" key="6">
    <source>
        <dbReference type="ARBA" id="ARBA00023136"/>
    </source>
</evidence>
<evidence type="ECO:0000259" key="8">
    <source>
        <dbReference type="PROSITE" id="PS51379"/>
    </source>
</evidence>
<evidence type="ECO:0000313" key="9">
    <source>
        <dbReference type="EMBL" id="KNZ69551.1"/>
    </source>
</evidence>
<evidence type="ECO:0000256" key="7">
    <source>
        <dbReference type="SAM" id="Phobius"/>
    </source>
</evidence>
<name>A0A0L6W261_9FIRM</name>
<feature type="transmembrane region" description="Helical" evidence="7">
    <location>
        <begin position="29"/>
        <end position="51"/>
    </location>
</feature>
<dbReference type="Pfam" id="PF13237">
    <property type="entry name" value="Fer4_10"/>
    <property type="match status" value="1"/>
</dbReference>
<evidence type="ECO:0000313" key="10">
    <source>
        <dbReference type="Proteomes" id="UP000037175"/>
    </source>
</evidence>
<proteinExistence type="predicted"/>
<dbReference type="Proteomes" id="UP000037175">
    <property type="component" value="Unassembled WGS sequence"/>
</dbReference>
<dbReference type="AlphaFoldDB" id="A0A0L6W261"/>